<dbReference type="EMBL" id="AP014936">
    <property type="protein sequence ID" value="BAU47487.1"/>
    <property type="molecule type" value="Genomic_DNA"/>
</dbReference>
<protein>
    <submittedName>
        <fullName evidence="3">Plasmid stabilization protein</fullName>
    </submittedName>
</protein>
<proteinExistence type="inferred from homology"/>
<name>A0A1B4VD82_9GAMM</name>
<comment type="similarity">
    <text evidence="1">Belongs to the RelE toxin family.</text>
</comment>
<sequence length="97" mass="10760">MAQVVYTQNALENLERLFAFLSEHDPDAAAAAATAIRTAVGTLADHPLIGRRIEGEVRELVVSYGKTGYVALYRIVPEQNLIRLLAVRHQRDLDYPG</sequence>
<organism evidence="3 4">
    <name type="scientific">Sulfurifustis variabilis</name>
    <dbReference type="NCBI Taxonomy" id="1675686"/>
    <lineage>
        <taxon>Bacteria</taxon>
        <taxon>Pseudomonadati</taxon>
        <taxon>Pseudomonadota</taxon>
        <taxon>Gammaproteobacteria</taxon>
        <taxon>Acidiferrobacterales</taxon>
        <taxon>Acidiferrobacteraceae</taxon>
        <taxon>Sulfurifustis</taxon>
    </lineage>
</organism>
<evidence type="ECO:0000313" key="4">
    <source>
        <dbReference type="Proteomes" id="UP000218899"/>
    </source>
</evidence>
<dbReference type="Gene3D" id="3.30.2310.20">
    <property type="entry name" value="RelE-like"/>
    <property type="match status" value="1"/>
</dbReference>
<dbReference type="KEGG" id="sva:SVA_0908"/>
<dbReference type="PANTHER" id="PTHR33755:SF7">
    <property type="entry name" value="TOXIN MODULE OF TOXIN-ANTITOXIN SYSTEM RELE_STBE FAMILY"/>
    <property type="match status" value="1"/>
</dbReference>
<dbReference type="InterPro" id="IPR035093">
    <property type="entry name" value="RelE/ParE_toxin_dom_sf"/>
</dbReference>
<dbReference type="RefSeq" id="WP_096459372.1">
    <property type="nucleotide sequence ID" value="NZ_AP014936.1"/>
</dbReference>
<dbReference type="Proteomes" id="UP000218899">
    <property type="component" value="Chromosome"/>
</dbReference>
<dbReference type="Pfam" id="PF05016">
    <property type="entry name" value="ParE_toxin"/>
    <property type="match status" value="1"/>
</dbReference>
<dbReference type="OrthoDB" id="121597at2"/>
<evidence type="ECO:0000256" key="1">
    <source>
        <dbReference type="ARBA" id="ARBA00006226"/>
    </source>
</evidence>
<keyword evidence="2" id="KW-1277">Toxin-antitoxin system</keyword>
<dbReference type="AlphaFoldDB" id="A0A1B4VD82"/>
<keyword evidence="4" id="KW-1185">Reference proteome</keyword>
<gene>
    <name evidence="3" type="ORF">SVA_0908</name>
</gene>
<evidence type="ECO:0000256" key="2">
    <source>
        <dbReference type="ARBA" id="ARBA00022649"/>
    </source>
</evidence>
<reference evidence="3 4" key="1">
    <citation type="submission" date="2015-08" db="EMBL/GenBank/DDBJ databases">
        <title>Complete genome sequence of Sulfurifustis variabilis.</title>
        <authorList>
            <person name="Miura A."/>
            <person name="Kojima H."/>
            <person name="Fukui M."/>
        </authorList>
    </citation>
    <scope>NUCLEOTIDE SEQUENCE [LARGE SCALE GENOMIC DNA]</scope>
    <source>
        <strain evidence="4">skN76</strain>
    </source>
</reference>
<dbReference type="PANTHER" id="PTHR33755">
    <property type="entry name" value="TOXIN PARE1-RELATED"/>
    <property type="match status" value="1"/>
</dbReference>
<accession>A0A1B4VD82</accession>
<evidence type="ECO:0000313" key="3">
    <source>
        <dbReference type="EMBL" id="BAU47487.1"/>
    </source>
</evidence>
<dbReference type="InterPro" id="IPR051803">
    <property type="entry name" value="TA_system_RelE-like_toxin"/>
</dbReference>
<dbReference type="InterPro" id="IPR007712">
    <property type="entry name" value="RelE/ParE_toxin"/>
</dbReference>